<dbReference type="RefSeq" id="WP_095277728.1">
    <property type="nucleotide sequence ID" value="NZ_CP047655.1"/>
</dbReference>
<sequence length="321" mass="33925">MFPTLTAQRRRSLAAVAAALSTAALLAGCGDSGDPGDSEPTTSSQNSAAAEISEMLNAPVEADTSTSSKPTTSRSTASSAQRSAEPPIDRRAIDPDNDASGQRGRDDNLGIYYHNSTDWQWLQAPGGVVPGGMIHNATTDTECSTGFLASKGDRLFIITAGHCGLVGDDFYVKDSNGNWTRAGTMVESLWQQDQRTTEFGADIGLIELSGESQYSSSLPLDRPLQGWITPQEAQRQGMAICRLGATTGYSCGEFTEIGHDGQFYFRNISDRGDSGGAIFAVNNQGAWALGVTSNGSDTNKTMLGGMEIAGAIEHWGLTLHT</sequence>
<evidence type="ECO:0000313" key="3">
    <source>
        <dbReference type="EMBL" id="PAJ69455.1"/>
    </source>
</evidence>
<evidence type="ECO:0000313" key="5">
    <source>
        <dbReference type="EMBL" id="PAT10041.1"/>
    </source>
</evidence>
<dbReference type="EMBL" id="NSGO01000014">
    <property type="protein sequence ID" value="PAT04982.1"/>
    <property type="molecule type" value="Genomic_DNA"/>
</dbReference>
<organism evidence="3 6">
    <name type="scientific">Corynebacterium hadale</name>
    <dbReference type="NCBI Taxonomy" id="2026255"/>
    <lineage>
        <taxon>Bacteria</taxon>
        <taxon>Bacillati</taxon>
        <taxon>Actinomycetota</taxon>
        <taxon>Actinomycetes</taxon>
        <taxon>Mycobacteriales</taxon>
        <taxon>Corynebacteriaceae</taxon>
        <taxon>Corynebacterium</taxon>
    </lineage>
</organism>
<dbReference type="SUPFAM" id="SSF50494">
    <property type="entry name" value="Trypsin-like serine proteases"/>
    <property type="match status" value="1"/>
</dbReference>
<evidence type="ECO:0000313" key="7">
    <source>
        <dbReference type="Proteomes" id="UP000218041"/>
    </source>
</evidence>
<reference evidence="7 8" key="1">
    <citation type="submission" date="2017-08" db="EMBL/GenBank/DDBJ databases">
        <title>Whole genome sequences of 6 clinical strains closest to Corynebacterium imitans.</title>
        <authorList>
            <person name="Bernier A.-M."/>
            <person name="Burdz T."/>
            <person name="Bernard K."/>
        </authorList>
    </citation>
    <scope>NUCLEOTIDE SEQUENCE [LARGE SCALE GENOMIC DNA]</scope>
    <source>
        <strain evidence="5 7">NML92-0415</strain>
        <strain evidence="4 8">NML93-0607</strain>
    </source>
</reference>
<gene>
    <name evidence="3" type="ORF">CIG21_07720</name>
    <name evidence="5" type="ORF">CKJ80_07865</name>
    <name evidence="4" type="ORF">CKJ81_11650</name>
</gene>
<dbReference type="Proteomes" id="UP000215771">
    <property type="component" value="Unassembled WGS sequence"/>
</dbReference>
<feature type="compositionally biased region" description="Low complexity" evidence="1">
    <location>
        <begin position="64"/>
        <end position="84"/>
    </location>
</feature>
<feature type="region of interest" description="Disordered" evidence="1">
    <location>
        <begin position="30"/>
        <end position="109"/>
    </location>
</feature>
<feature type="chain" id="PRO_5044572131" description="Peptidase S1 domain-containing protein" evidence="2">
    <location>
        <begin position="28"/>
        <end position="321"/>
    </location>
</feature>
<proteinExistence type="predicted"/>
<accession>A0A269PD16</accession>
<dbReference type="Gene3D" id="2.40.10.10">
    <property type="entry name" value="Trypsin-like serine proteases"/>
    <property type="match status" value="2"/>
</dbReference>
<dbReference type="Proteomes" id="UP000218041">
    <property type="component" value="Unassembled WGS sequence"/>
</dbReference>
<feature type="signal peptide" evidence="2">
    <location>
        <begin position="1"/>
        <end position="27"/>
    </location>
</feature>
<protein>
    <recommendedName>
        <fullName evidence="9">Peptidase S1 domain-containing protein</fullName>
    </recommendedName>
</protein>
<evidence type="ECO:0000313" key="6">
    <source>
        <dbReference type="Proteomes" id="UP000215771"/>
    </source>
</evidence>
<dbReference type="GO" id="GO:0004252">
    <property type="term" value="F:serine-type endopeptidase activity"/>
    <property type="evidence" value="ECO:0007669"/>
    <property type="project" value="InterPro"/>
</dbReference>
<name>A0A269PD16_9CORY</name>
<evidence type="ECO:0000313" key="4">
    <source>
        <dbReference type="EMBL" id="PAT04982.1"/>
    </source>
</evidence>
<dbReference type="PROSITE" id="PS00134">
    <property type="entry name" value="TRYPSIN_HIS"/>
    <property type="match status" value="1"/>
</dbReference>
<dbReference type="GO" id="GO:0006508">
    <property type="term" value="P:proteolysis"/>
    <property type="evidence" value="ECO:0007669"/>
    <property type="project" value="InterPro"/>
</dbReference>
<dbReference type="EMBL" id="NQMQ01000014">
    <property type="protein sequence ID" value="PAJ69455.1"/>
    <property type="molecule type" value="Genomic_DNA"/>
</dbReference>
<feature type="compositionally biased region" description="Polar residues" evidence="1">
    <location>
        <begin position="39"/>
        <end position="48"/>
    </location>
</feature>
<evidence type="ECO:0000256" key="1">
    <source>
        <dbReference type="SAM" id="MobiDB-lite"/>
    </source>
</evidence>
<dbReference type="InterPro" id="IPR043504">
    <property type="entry name" value="Peptidase_S1_PA_chymotrypsin"/>
</dbReference>
<evidence type="ECO:0000256" key="2">
    <source>
        <dbReference type="SAM" id="SignalP"/>
    </source>
</evidence>
<evidence type="ECO:0000313" key="8">
    <source>
        <dbReference type="Proteomes" id="UP000218281"/>
    </source>
</evidence>
<dbReference type="EMBL" id="NSGP01000010">
    <property type="protein sequence ID" value="PAT10041.1"/>
    <property type="molecule type" value="Genomic_DNA"/>
</dbReference>
<dbReference type="Proteomes" id="UP000218281">
    <property type="component" value="Unassembled WGS sequence"/>
</dbReference>
<dbReference type="AlphaFoldDB" id="A0A269PD16"/>
<dbReference type="InterPro" id="IPR018114">
    <property type="entry name" value="TRYPSIN_HIS"/>
</dbReference>
<dbReference type="InterPro" id="IPR009003">
    <property type="entry name" value="Peptidase_S1_PA"/>
</dbReference>
<keyword evidence="2" id="KW-0732">Signal</keyword>
<keyword evidence="8" id="KW-1185">Reference proteome</keyword>
<reference evidence="3 6" key="2">
    <citation type="submission" date="2017-08" db="EMBL/GenBank/DDBJ databases">
        <authorList>
            <person name="de Groot N.N."/>
        </authorList>
    </citation>
    <scope>NUCLEOTIDE SEQUENCE [LARGE SCALE GENOMIC DNA]</scope>
    <source>
        <strain evidence="3 6">NBT06-6</strain>
    </source>
</reference>
<comment type="caution">
    <text evidence="3">The sequence shown here is derived from an EMBL/GenBank/DDBJ whole genome shotgun (WGS) entry which is preliminary data.</text>
</comment>
<evidence type="ECO:0008006" key="9">
    <source>
        <dbReference type="Google" id="ProtNLM"/>
    </source>
</evidence>